<feature type="domain" description="ABC transporter" evidence="3">
    <location>
        <begin position="1"/>
        <end position="216"/>
    </location>
</feature>
<dbReference type="PANTHER" id="PTHR43119">
    <property type="entry name" value="ABC TRANSPORT PROTEIN ATP-BINDING COMPONENT-RELATED"/>
    <property type="match status" value="1"/>
</dbReference>
<evidence type="ECO:0000256" key="2">
    <source>
        <dbReference type="ARBA" id="ARBA00022840"/>
    </source>
</evidence>
<dbReference type="InterPro" id="IPR017871">
    <property type="entry name" value="ABC_transporter-like_CS"/>
</dbReference>
<evidence type="ECO:0000259" key="3">
    <source>
        <dbReference type="PROSITE" id="PS50893"/>
    </source>
</evidence>
<comment type="caution">
    <text evidence="4">The sequence shown here is derived from an EMBL/GenBank/DDBJ whole genome shotgun (WGS) entry which is preliminary data.</text>
</comment>
<dbReference type="PROSITE" id="PS00211">
    <property type="entry name" value="ABC_TRANSPORTER_1"/>
    <property type="match status" value="1"/>
</dbReference>
<dbReference type="InterPro" id="IPR027417">
    <property type="entry name" value="P-loop_NTPase"/>
</dbReference>
<dbReference type="RefSeq" id="WP_281367132.1">
    <property type="nucleotide sequence ID" value="NZ_WHOA01000186.1"/>
</dbReference>
<name>A0ABX1Y1R6_9BACL</name>
<dbReference type="Gene3D" id="3.40.50.300">
    <property type="entry name" value="P-loop containing nucleotide triphosphate hydrolases"/>
    <property type="match status" value="1"/>
</dbReference>
<accession>A0ABX1Y1R6</accession>
<protein>
    <submittedName>
        <fullName evidence="4">ATP-binding cassette domain-containing protein</fullName>
    </submittedName>
</protein>
<dbReference type="InterPro" id="IPR003439">
    <property type="entry name" value="ABC_transporter-like_ATP-bd"/>
</dbReference>
<keyword evidence="2 4" id="KW-0067">ATP-binding</keyword>
<reference evidence="4 5" key="1">
    <citation type="submission" date="2019-10" db="EMBL/GenBank/DDBJ databases">
        <title>Description of Paenibacillus terrestris sp. nov.</title>
        <authorList>
            <person name="Carlier A."/>
            <person name="Qi S."/>
        </authorList>
    </citation>
    <scope>NUCLEOTIDE SEQUENCE [LARGE SCALE GENOMIC DNA]</scope>
    <source>
        <strain evidence="4 5">LMG 31458</strain>
    </source>
</reference>
<evidence type="ECO:0000313" key="5">
    <source>
        <dbReference type="Proteomes" id="UP000616779"/>
    </source>
</evidence>
<gene>
    <name evidence="4" type="ORF">GC098_26020</name>
</gene>
<dbReference type="SMART" id="SM00382">
    <property type="entry name" value="AAA"/>
    <property type="match status" value="1"/>
</dbReference>
<dbReference type="EMBL" id="WHOA01000186">
    <property type="protein sequence ID" value="NOU74800.1"/>
    <property type="molecule type" value="Genomic_DNA"/>
</dbReference>
<organism evidence="4 5">
    <name type="scientific">Paenibacillus phytorum</name>
    <dbReference type="NCBI Taxonomy" id="2654977"/>
    <lineage>
        <taxon>Bacteria</taxon>
        <taxon>Bacillati</taxon>
        <taxon>Bacillota</taxon>
        <taxon>Bacilli</taxon>
        <taxon>Bacillales</taxon>
        <taxon>Paenibacillaceae</taxon>
        <taxon>Paenibacillus</taxon>
    </lineage>
</organism>
<proteinExistence type="predicted"/>
<keyword evidence="5" id="KW-1185">Reference proteome</keyword>
<dbReference type="PROSITE" id="PS50893">
    <property type="entry name" value="ABC_TRANSPORTER_2"/>
    <property type="match status" value="1"/>
</dbReference>
<dbReference type="Pfam" id="PF00005">
    <property type="entry name" value="ABC_tran"/>
    <property type="match status" value="1"/>
</dbReference>
<evidence type="ECO:0000256" key="1">
    <source>
        <dbReference type="ARBA" id="ARBA00022741"/>
    </source>
</evidence>
<evidence type="ECO:0000313" key="4">
    <source>
        <dbReference type="EMBL" id="NOU74800.1"/>
    </source>
</evidence>
<dbReference type="SUPFAM" id="SSF52540">
    <property type="entry name" value="P-loop containing nucleoside triphosphate hydrolases"/>
    <property type="match status" value="1"/>
</dbReference>
<dbReference type="InterPro" id="IPR003593">
    <property type="entry name" value="AAA+_ATPase"/>
</dbReference>
<dbReference type="GO" id="GO:0005524">
    <property type="term" value="F:ATP binding"/>
    <property type="evidence" value="ECO:0007669"/>
    <property type="project" value="UniProtKB-KW"/>
</dbReference>
<dbReference type="PANTHER" id="PTHR43119:SF1">
    <property type="entry name" value="ABC TRANSPORTER DOMAIN-CONTAINING PROTEIN"/>
    <property type="match status" value="1"/>
</dbReference>
<dbReference type="Proteomes" id="UP000616779">
    <property type="component" value="Unassembled WGS sequence"/>
</dbReference>
<sequence length="221" mass="24383">MEQINTNVLPKDRIAILGPSGQGKSTLLRILSTLESMDGGNLSLHGRLAASWGPSEWRKKVCYVPQQQVMLPTTVADNLALTSKLHQCNFDKPLALSLMEQVGLGDLNWAQKAADLSGGQKQRVQLVRSMLLGADILLLDEVTSALDSQSKQAVEDTLMNWLEERGGGLIWVTHEMEQAKRVGNRFWYLNRGSLTESVPEETVEWTDSFSVEGGMDSTCLP</sequence>
<keyword evidence="1" id="KW-0547">Nucleotide-binding</keyword>